<organism evidence="3 4">
    <name type="scientific">Rubellimicrobium rubrum</name>
    <dbReference type="NCBI Taxonomy" id="2585369"/>
    <lineage>
        <taxon>Bacteria</taxon>
        <taxon>Pseudomonadati</taxon>
        <taxon>Pseudomonadota</taxon>
        <taxon>Alphaproteobacteria</taxon>
        <taxon>Rhodobacterales</taxon>
        <taxon>Roseobacteraceae</taxon>
        <taxon>Rubellimicrobium</taxon>
    </lineage>
</organism>
<dbReference type="EMBL" id="VDFU01000008">
    <property type="protein sequence ID" value="TNC50119.1"/>
    <property type="molecule type" value="Genomic_DNA"/>
</dbReference>
<proteinExistence type="predicted"/>
<dbReference type="InterPro" id="IPR003788">
    <property type="entry name" value="NDUFAF7"/>
</dbReference>
<evidence type="ECO:0000256" key="2">
    <source>
        <dbReference type="ARBA" id="ARBA00022679"/>
    </source>
</evidence>
<evidence type="ECO:0000313" key="4">
    <source>
        <dbReference type="Proteomes" id="UP000305887"/>
    </source>
</evidence>
<dbReference type="Proteomes" id="UP000305887">
    <property type="component" value="Unassembled WGS sequence"/>
</dbReference>
<dbReference type="SUPFAM" id="SSF53335">
    <property type="entry name" value="S-adenosyl-L-methionine-dependent methyltransferases"/>
    <property type="match status" value="1"/>
</dbReference>
<dbReference type="PANTHER" id="PTHR12049">
    <property type="entry name" value="PROTEIN ARGININE METHYLTRANSFERASE NDUFAF7, MITOCHONDRIAL"/>
    <property type="match status" value="1"/>
</dbReference>
<keyword evidence="1 3" id="KW-0489">Methyltransferase</keyword>
<dbReference type="RefSeq" id="WP_139076443.1">
    <property type="nucleotide sequence ID" value="NZ_VDFU01000008.1"/>
</dbReference>
<dbReference type="AlphaFoldDB" id="A0A5C4MVF7"/>
<name>A0A5C4MVF7_9RHOB</name>
<keyword evidence="4" id="KW-1185">Reference proteome</keyword>
<gene>
    <name evidence="3" type="ORF">FHG66_09155</name>
</gene>
<dbReference type="Pfam" id="PF02636">
    <property type="entry name" value="Methyltransf_28"/>
    <property type="match status" value="1"/>
</dbReference>
<dbReference type="Gene3D" id="3.40.50.12710">
    <property type="match status" value="1"/>
</dbReference>
<dbReference type="PANTHER" id="PTHR12049:SF7">
    <property type="entry name" value="PROTEIN ARGININE METHYLTRANSFERASE NDUFAF7, MITOCHONDRIAL"/>
    <property type="match status" value="1"/>
</dbReference>
<accession>A0A5C4MVF7</accession>
<reference evidence="3 4" key="1">
    <citation type="submission" date="2019-06" db="EMBL/GenBank/DDBJ databases">
        <title>YIM 131921 draft genome.</title>
        <authorList>
            <person name="Jiang L."/>
        </authorList>
    </citation>
    <scope>NUCLEOTIDE SEQUENCE [LARGE SCALE GENOMIC DNA]</scope>
    <source>
        <strain evidence="3 4">YIM 131921</strain>
    </source>
</reference>
<dbReference type="GO" id="GO:0035243">
    <property type="term" value="F:protein-arginine omega-N symmetric methyltransferase activity"/>
    <property type="evidence" value="ECO:0007669"/>
    <property type="project" value="TreeGrafter"/>
</dbReference>
<protein>
    <submittedName>
        <fullName evidence="3">Class I SAM-dependent methyltransferase</fullName>
    </submittedName>
</protein>
<comment type="caution">
    <text evidence="3">The sequence shown here is derived from an EMBL/GenBank/DDBJ whole genome shotgun (WGS) entry which is preliminary data.</text>
</comment>
<dbReference type="InterPro" id="IPR038375">
    <property type="entry name" value="NDUFAF7_sf"/>
</dbReference>
<sequence length="351" mass="37496">MTPLARLLAERIAATGPMTVADYMAECLLHPRYGYYATRDPLGAAGDFTTAPEISQMFGECLGLALAQAWIDQGAPAPFVLAEIGPGRGTLMADVLRATLRVPGFHDALSVHLVEASPTLRAEQAKRVPGAVWHDTVEGLPDAPLFLLANEFFDALPIRQFLREPFGWSERVVGLSDGQLGWGLRPLGQVPVLAERLADTPEGEVVEHCPALPGIMGEIGRRIAAHGGAALVVDYGGWHLTGDSFQAVARHAYADTLGTPGEADLTAHVDFEALARAALPARATTMATQGELLLRLGIAQRAEALARKLAGDRLMSHLAALRRLTLPDEMGTLFKAVAFHPPHTPPPPGFE</sequence>
<dbReference type="InterPro" id="IPR029063">
    <property type="entry name" value="SAM-dependent_MTases_sf"/>
</dbReference>
<dbReference type="OrthoDB" id="9794208at2"/>
<keyword evidence="2 3" id="KW-0808">Transferase</keyword>
<evidence type="ECO:0000256" key="1">
    <source>
        <dbReference type="ARBA" id="ARBA00022603"/>
    </source>
</evidence>
<evidence type="ECO:0000313" key="3">
    <source>
        <dbReference type="EMBL" id="TNC50119.1"/>
    </source>
</evidence>
<dbReference type="GO" id="GO:0032259">
    <property type="term" value="P:methylation"/>
    <property type="evidence" value="ECO:0007669"/>
    <property type="project" value="UniProtKB-KW"/>
</dbReference>